<reference evidence="12" key="2">
    <citation type="submission" date="2012-05" db="EMBL/GenBank/DDBJ databases">
        <title>The Genome Annotation of Fusarium oxysporum Cotton.</title>
        <authorList>
            <consortium name="The Broad Institute Genomics Platform"/>
            <person name="Ma L.-J."/>
            <person name="Corby-Kistler H."/>
            <person name="Broz K."/>
            <person name="Gale L.R."/>
            <person name="Jonkers W."/>
            <person name="O'Donnell K."/>
            <person name="Ploetz R."/>
            <person name="Steinberg C."/>
            <person name="Schwartz D.C."/>
            <person name="VanEtten H."/>
            <person name="Zhou S."/>
            <person name="Young S.K."/>
            <person name="Zeng Q."/>
            <person name="Gargeya S."/>
            <person name="Fitzgerald M."/>
            <person name="Abouelleil A."/>
            <person name="Alvarado L."/>
            <person name="Chapman S.B."/>
            <person name="Gainer-Dewar J."/>
            <person name="Goldberg J."/>
            <person name="Griggs A."/>
            <person name="Gujja S."/>
            <person name="Hansen M."/>
            <person name="Howarth C."/>
            <person name="Imamovic A."/>
            <person name="Ireland A."/>
            <person name="Larimer J."/>
            <person name="McCowan C."/>
            <person name="Murphy C."/>
            <person name="Pearson M."/>
            <person name="Poon T.W."/>
            <person name="Priest M."/>
            <person name="Roberts A."/>
            <person name="Saif S."/>
            <person name="Shea T."/>
            <person name="Sykes S."/>
            <person name="Wortman J."/>
            <person name="Nusbaum C."/>
            <person name="Birren B."/>
        </authorList>
    </citation>
    <scope>NUCLEOTIDE SEQUENCE</scope>
    <source>
        <strain evidence="12">25433</strain>
    </source>
</reference>
<dbReference type="InterPro" id="IPR032466">
    <property type="entry name" value="Metal_Hydrolase"/>
</dbReference>
<feature type="binding site" evidence="9">
    <location>
        <begin position="346"/>
        <end position="348"/>
    </location>
    <ligand>
        <name>substrate</name>
    </ligand>
</feature>
<dbReference type="NCBIfam" id="TIGR00221">
    <property type="entry name" value="nagA"/>
    <property type="match status" value="1"/>
</dbReference>
<evidence type="ECO:0000259" key="11">
    <source>
        <dbReference type="Pfam" id="PF01979"/>
    </source>
</evidence>
<dbReference type="InterPro" id="IPR006680">
    <property type="entry name" value="Amidohydro-rel"/>
</dbReference>
<dbReference type="GO" id="GO:0006046">
    <property type="term" value="P:N-acetylglucosamine catabolic process"/>
    <property type="evidence" value="ECO:0007669"/>
    <property type="project" value="TreeGrafter"/>
</dbReference>
<feature type="binding site" evidence="9">
    <location>
        <begin position="250"/>
        <end position="251"/>
    </location>
    <ligand>
        <name>substrate</name>
    </ligand>
</feature>
<dbReference type="HOGENOM" id="CLU_032482_0_0_1"/>
<evidence type="ECO:0000256" key="4">
    <source>
        <dbReference type="ARBA" id="ARBA00022723"/>
    </source>
</evidence>
<keyword evidence="6" id="KW-0119">Carbohydrate metabolism</keyword>
<evidence type="ECO:0000256" key="9">
    <source>
        <dbReference type="PIRSR" id="PIRSR038994-2"/>
    </source>
</evidence>
<feature type="binding site" evidence="10">
    <location>
        <position position="226"/>
    </location>
    <ligand>
        <name>Zn(2+)</name>
        <dbReference type="ChEBI" id="CHEBI:29105"/>
    </ligand>
</feature>
<evidence type="ECO:0000256" key="3">
    <source>
        <dbReference type="ARBA" id="ARBA00018029"/>
    </source>
</evidence>
<dbReference type="SUPFAM" id="SSF51556">
    <property type="entry name" value="Metallo-dependent hydrolases"/>
    <property type="match status" value="1"/>
</dbReference>
<dbReference type="GO" id="GO:0046872">
    <property type="term" value="F:metal ion binding"/>
    <property type="evidence" value="ECO:0007669"/>
    <property type="project" value="UniProtKB-KW"/>
</dbReference>
<evidence type="ECO:0000256" key="2">
    <source>
        <dbReference type="ARBA" id="ARBA00011899"/>
    </source>
</evidence>
<comment type="cofactor">
    <cofactor evidence="10">
        <name>a divalent metal cation</name>
        <dbReference type="ChEBI" id="CHEBI:60240"/>
    </cofactor>
    <text evidence="10">Binds 1 divalent metal cation per subunit.</text>
</comment>
<dbReference type="EC" id="3.5.1.25" evidence="2"/>
<name>X0KMU4_FUSOX</name>
<evidence type="ECO:0000256" key="10">
    <source>
        <dbReference type="PIRSR" id="PIRSR038994-3"/>
    </source>
</evidence>
<protein>
    <recommendedName>
        <fullName evidence="3">N-acetylglucosamine-6-phosphate deacetylase</fullName>
        <ecNumber evidence="2">3.5.1.25</ecNumber>
    </recommendedName>
</protein>
<dbReference type="GO" id="GO:0008448">
    <property type="term" value="F:N-acetylglucosamine-6-phosphate deacetylase activity"/>
    <property type="evidence" value="ECO:0007669"/>
    <property type="project" value="UniProtKB-EC"/>
</dbReference>
<feature type="binding site" evidence="10">
    <location>
        <position position="247"/>
    </location>
    <ligand>
        <name>Zn(2+)</name>
        <dbReference type="ChEBI" id="CHEBI:29105"/>
    </ligand>
</feature>
<dbReference type="PANTHER" id="PTHR11113">
    <property type="entry name" value="N-ACETYLGLUCOSAMINE-6-PHOSPHATE DEACETYLASE"/>
    <property type="match status" value="1"/>
</dbReference>
<feature type="domain" description="Amidohydrolase-related" evidence="11">
    <location>
        <begin position="55"/>
        <end position="403"/>
    </location>
</feature>
<gene>
    <name evidence="12" type="ORF">FOTG_16688</name>
</gene>
<dbReference type="Pfam" id="PF01979">
    <property type="entry name" value="Amidohydro_1"/>
    <property type="match status" value="1"/>
</dbReference>
<comment type="similarity">
    <text evidence="1">Belongs to the metallo-dependent hydrolases superfamily. NagA family.</text>
</comment>
<evidence type="ECO:0000256" key="6">
    <source>
        <dbReference type="ARBA" id="ARBA00023277"/>
    </source>
</evidence>
<comment type="catalytic activity">
    <reaction evidence="7">
        <text>N-acetyl-D-glucosamine 6-phosphate + H2O = D-glucosamine 6-phosphate + acetate</text>
        <dbReference type="Rhea" id="RHEA:22936"/>
        <dbReference type="ChEBI" id="CHEBI:15377"/>
        <dbReference type="ChEBI" id="CHEBI:30089"/>
        <dbReference type="ChEBI" id="CHEBI:57513"/>
        <dbReference type="ChEBI" id="CHEBI:58725"/>
        <dbReference type="EC" id="3.5.1.25"/>
    </reaction>
</comment>
<dbReference type="Gene3D" id="3.20.20.140">
    <property type="entry name" value="Metal-dependent hydrolases"/>
    <property type="match status" value="1"/>
</dbReference>
<dbReference type="PIRSF" id="PIRSF038994">
    <property type="entry name" value="NagA"/>
    <property type="match status" value="1"/>
</dbReference>
<feature type="binding site" evidence="9">
    <location>
        <position position="258"/>
    </location>
    <ligand>
        <name>substrate</name>
    </ligand>
</feature>
<feature type="binding site" evidence="9">
    <location>
        <position position="287"/>
    </location>
    <ligand>
        <name>substrate</name>
    </ligand>
</feature>
<dbReference type="InterPro" id="IPR011059">
    <property type="entry name" value="Metal-dep_hydrolase_composite"/>
</dbReference>
<evidence type="ECO:0000313" key="12">
    <source>
        <dbReference type="EMBL" id="EXM14924.1"/>
    </source>
</evidence>
<evidence type="ECO:0000256" key="5">
    <source>
        <dbReference type="ARBA" id="ARBA00022801"/>
    </source>
</evidence>
<sequence length="432" mass="46541">MAIESCIIRFTNCELVSSGQAKRQDLLMDTSTGRIIDEIDPRAGKALIIDLAGRIVSPGLLDVQLNGAKGFNFSDVPTEGDMESYALSYRKTCEGILEMGVTGFLPTLTTSEAHIFHALPYVRPNGAQRNHELGAESSGCHCEGPFLSPQKKGAHSPQLFLEPTNAVQSILDFYGADSLGAPSLKQDAGQQIPAIKKLTLAPELPGMLDTIRTLRQEYGIVCSLGHSAATYEQGLAGVRAGANMITHLFNAMEPCLHRSPGLVGLIGAPETDLTDRPFFGLIADDIHVAPSCVRMAWAMHKNGCILTTDGTAATGWDLPEGTYEWMPGKTVVKKGEKLFLEGTDTIAGGSTTLLQCVSNLIRWTGCDVAEALQTVTANPARMLGCEDTKGTLKPGADADLVVLSWSKGEEKSRELQLDEVWKFGKKCFTRKE</sequence>
<keyword evidence="4 10" id="KW-0479">Metal-binding</keyword>
<feature type="binding site" evidence="9">
    <location>
        <position position="154"/>
    </location>
    <ligand>
        <name>substrate</name>
    </ligand>
</feature>
<feature type="binding site" evidence="10">
    <location>
        <position position="143"/>
    </location>
    <ligand>
        <name>Zn(2+)</name>
        <dbReference type="ChEBI" id="CHEBI:29105"/>
    </ligand>
</feature>
<evidence type="ECO:0000256" key="7">
    <source>
        <dbReference type="ARBA" id="ARBA00047647"/>
    </source>
</evidence>
<dbReference type="InterPro" id="IPR003764">
    <property type="entry name" value="GlcNAc_6-P_deAcase"/>
</dbReference>
<reference evidence="12" key="1">
    <citation type="submission" date="2011-11" db="EMBL/GenBank/DDBJ databases">
        <title>The Genome Sequence of Fusarium oxysporum Cotton.</title>
        <authorList>
            <consortium name="The Broad Institute Genome Sequencing Platform"/>
            <person name="Ma L.-J."/>
            <person name="Gale L.R."/>
            <person name="Schwartz D.C."/>
            <person name="Zhou S."/>
            <person name="Corby-Kistler H."/>
            <person name="Young S.K."/>
            <person name="Zeng Q."/>
            <person name="Gargeya S."/>
            <person name="Fitzgerald M."/>
            <person name="Haas B."/>
            <person name="Abouelleil A."/>
            <person name="Alvarado L."/>
            <person name="Arachchi H.M."/>
            <person name="Berlin A."/>
            <person name="Brown A."/>
            <person name="Chapman S.B."/>
            <person name="Chen Z."/>
            <person name="Dunbar C."/>
            <person name="Freedman E."/>
            <person name="Gearin G."/>
            <person name="Goldberg J."/>
            <person name="Griggs A."/>
            <person name="Gujja S."/>
            <person name="Heiman D."/>
            <person name="Howarth C."/>
            <person name="Larson L."/>
            <person name="Lui A."/>
            <person name="MacDonald P.J.P."/>
            <person name="Montmayeur A."/>
            <person name="Murphy C."/>
            <person name="Neiman D."/>
            <person name="Pearson M."/>
            <person name="Priest M."/>
            <person name="Roberts A."/>
            <person name="Saif S."/>
            <person name="Shea T."/>
            <person name="Shenoy N."/>
            <person name="Sisk P."/>
            <person name="Stolte C."/>
            <person name="Sykes S."/>
            <person name="Wortman J."/>
            <person name="Nusbaum C."/>
            <person name="Birren B."/>
        </authorList>
    </citation>
    <scope>NUCLEOTIDE SEQUENCE [LARGE SCALE GENOMIC DNA]</scope>
    <source>
        <strain evidence="12">25433</strain>
    </source>
</reference>
<dbReference type="AlphaFoldDB" id="X0KMU4"/>
<evidence type="ECO:0000256" key="1">
    <source>
        <dbReference type="ARBA" id="ARBA00010716"/>
    </source>
</evidence>
<dbReference type="SUPFAM" id="SSF51338">
    <property type="entry name" value="Composite domain of metallo-dependent hydrolases"/>
    <property type="match status" value="1"/>
</dbReference>
<keyword evidence="5" id="KW-0378">Hydrolase</keyword>
<accession>X0KMU4</accession>
<dbReference type="PANTHER" id="PTHR11113:SF14">
    <property type="entry name" value="N-ACETYLGLUCOSAMINE-6-PHOSPHATE DEACETYLASE"/>
    <property type="match status" value="1"/>
</dbReference>
<dbReference type="EMBL" id="JH658038">
    <property type="protein sequence ID" value="EXM14924.1"/>
    <property type="molecule type" value="Genomic_DNA"/>
</dbReference>
<feature type="active site" description="Proton donor/acceptor" evidence="8">
    <location>
        <position position="309"/>
    </location>
</feature>
<proteinExistence type="inferred from homology"/>
<evidence type="ECO:0000256" key="8">
    <source>
        <dbReference type="PIRSR" id="PIRSR038994-1"/>
    </source>
</evidence>
<dbReference type="Proteomes" id="UP000030701">
    <property type="component" value="Unassembled WGS sequence"/>
</dbReference>
<organism evidence="12">
    <name type="scientific">Fusarium oxysporum f. sp. vasinfectum 25433</name>
    <dbReference type="NCBI Taxonomy" id="1089449"/>
    <lineage>
        <taxon>Eukaryota</taxon>
        <taxon>Fungi</taxon>
        <taxon>Dikarya</taxon>
        <taxon>Ascomycota</taxon>
        <taxon>Pezizomycotina</taxon>
        <taxon>Sordariomycetes</taxon>
        <taxon>Hypocreomycetidae</taxon>
        <taxon>Hypocreales</taxon>
        <taxon>Nectriaceae</taxon>
        <taxon>Fusarium</taxon>
        <taxon>Fusarium oxysporum species complex</taxon>
    </lineage>
</organism>